<dbReference type="InterPro" id="IPR007230">
    <property type="entry name" value="Nup98_auto-Pept-S59_dom"/>
</dbReference>
<dbReference type="Pfam" id="PF12110">
    <property type="entry name" value="Nup96"/>
    <property type="match status" value="1"/>
</dbReference>
<evidence type="ECO:0000256" key="10">
    <source>
        <dbReference type="ARBA" id="ARBA00023010"/>
    </source>
</evidence>
<name>A0A1G4K5T2_9SACH</name>
<feature type="compositionally biased region" description="Low complexity" evidence="13">
    <location>
        <begin position="1"/>
        <end position="11"/>
    </location>
</feature>
<evidence type="ECO:0000256" key="12">
    <source>
        <dbReference type="ARBA" id="ARBA00023242"/>
    </source>
</evidence>
<dbReference type="InterPro" id="IPR021967">
    <property type="entry name" value="Nup98_C"/>
</dbReference>
<dbReference type="InterPro" id="IPR037665">
    <property type="entry name" value="Nucleoporin_S59-like"/>
</dbReference>
<protein>
    <submittedName>
        <fullName evidence="15">LANO_0F01046g1_1</fullName>
    </submittedName>
</protein>
<dbReference type="GO" id="GO:0044613">
    <property type="term" value="C:nuclear pore central transport channel"/>
    <property type="evidence" value="ECO:0007669"/>
    <property type="project" value="UniProtKB-ARBA"/>
</dbReference>
<feature type="domain" description="Peptidase S59" evidence="14">
    <location>
        <begin position="428"/>
        <end position="574"/>
    </location>
</feature>
<dbReference type="Proteomes" id="UP000189911">
    <property type="component" value="Chromosome F"/>
</dbReference>
<feature type="region of interest" description="Disordered" evidence="13">
    <location>
        <begin position="1"/>
        <end position="111"/>
    </location>
</feature>
<keyword evidence="8" id="KW-0509">mRNA transport</keyword>
<evidence type="ECO:0000256" key="2">
    <source>
        <dbReference type="ARBA" id="ARBA00004567"/>
    </source>
</evidence>
<dbReference type="EMBL" id="LT598452">
    <property type="protein sequence ID" value="SCU99180.1"/>
    <property type="molecule type" value="Genomic_DNA"/>
</dbReference>
<evidence type="ECO:0000256" key="11">
    <source>
        <dbReference type="ARBA" id="ARBA00023132"/>
    </source>
</evidence>
<evidence type="ECO:0000256" key="13">
    <source>
        <dbReference type="SAM" id="MobiDB-lite"/>
    </source>
</evidence>
<dbReference type="Pfam" id="PF04096">
    <property type="entry name" value="Nucleoporin2"/>
    <property type="match status" value="1"/>
</dbReference>
<dbReference type="GO" id="GO:0044614">
    <property type="term" value="C:nuclear pore cytoplasmic filaments"/>
    <property type="evidence" value="ECO:0007669"/>
    <property type="project" value="TreeGrafter"/>
</dbReference>
<keyword evidence="10" id="KW-0811">Translocation</keyword>
<dbReference type="GO" id="GO:0003723">
    <property type="term" value="F:RNA binding"/>
    <property type="evidence" value="ECO:0007669"/>
    <property type="project" value="TreeGrafter"/>
</dbReference>
<feature type="compositionally biased region" description="Polar residues" evidence="13">
    <location>
        <begin position="17"/>
        <end position="42"/>
    </location>
</feature>
<dbReference type="OrthoDB" id="3797628at2759"/>
<keyword evidence="9" id="KW-0653">Protein transport</keyword>
<gene>
    <name evidence="15" type="ORF">LANO_0F01046G</name>
</gene>
<evidence type="ECO:0000256" key="6">
    <source>
        <dbReference type="ARBA" id="ARBA00022737"/>
    </source>
</evidence>
<feature type="region of interest" description="Disordered" evidence="13">
    <location>
        <begin position="245"/>
        <end position="285"/>
    </location>
</feature>
<evidence type="ECO:0000256" key="3">
    <source>
        <dbReference type="ARBA" id="ARBA00004620"/>
    </source>
</evidence>
<dbReference type="GO" id="GO:0000973">
    <property type="term" value="P:post-transcriptional tethering of RNA polymerase II gene DNA at nuclear periphery"/>
    <property type="evidence" value="ECO:0007669"/>
    <property type="project" value="TreeGrafter"/>
</dbReference>
<comment type="similarity">
    <text evidence="4">Belongs to the nucleoporin GLFG family.</text>
</comment>
<dbReference type="GO" id="GO:0034398">
    <property type="term" value="P:telomere tethering at nuclear periphery"/>
    <property type="evidence" value="ECO:0007669"/>
    <property type="project" value="TreeGrafter"/>
</dbReference>
<evidence type="ECO:0000313" key="15">
    <source>
        <dbReference type="EMBL" id="SCU99180.1"/>
    </source>
</evidence>
<feature type="compositionally biased region" description="Low complexity" evidence="13">
    <location>
        <begin position="83"/>
        <end position="107"/>
    </location>
</feature>
<sequence length="1308" mass="144105">MFGSSAGSSSLFGGGQNTSTPTSKGVQSDNNAFQPRQKTSSGGLFGDVSSGQVNGASTPSPSGGIFGSKNVGNGPQRATNNLFGGASNSATTSTTFGNNNNNTGNSNIGAPFASNINQSTFGSNNAGLIGQPNSSNNASASLFGNSSGTSQQLGATGGLFGNSGNTASNGGLFSTTATNGNSGGLFSNRSPAAGIGSGSTGTAMSGGMLFPGSTSQSNQISAPLSANPYGLQINSMSSNVANMPESITSSVLKRSSPPKTEKVKEKAQSSSFSSPNTSIPSNFKSNTTLIGKLSSRLKSSRSIEPTQGLFSPARKPMFRQEDMEKLGKDHASSEVLPIRKIVDNHSQTSRTDVSELRRLKIDTGRSAAKKIKLFNGMSEATSMKVLGEKEFEPKRDELKTDIKKPNELHFEARLPRENEFGEQNDIKSKGYWCSPTIDQLSKLPIKQLCSVSNFVVGRRGFGSISFDSDVDLSSFIDDLEDNLFDKTVIFHGNKTVEVYPDSVTKPPFGYGLNVPATITLEKIYAIDQRSRAPIEDHSAEEVQLLIKKLRRLKGMTFISYNPFEGLWTFKVQHFSVWGLVDGQEDNAADSAKLEKSRPVERKLAFPKLKSSVTQLPTSMAQQSAKSSVLHANGLDIIGSNEVSYPRFESEDAEMFDLIDEKQYEPSDVSVNDFIGLEPQSTLSVSSDWVSQLKLAGESYNSIFKNSSKSGVHDEESEALFPSLDANIKTRKDIRRTQRVLAPPPFAKFSNDSNLLLRSLESPSGCSLKSSMPYELDIKTRISRTFESCFPQAQIEARETNGYPVVKDWAVTIESIGRLLGVGEERRLWELISILFDECPTAQDDGRLEETKRYKRLCNWVVEKVKPNVLDRINLSTCSNEKIFNQILIGDIIEATELAMKTRNPHLAVLITLLGSNNSNVKSLACQQLLKWKALNKKVEPFVVKTYQLLGGALFDHQSLIDIENQYSWLECLSMWLSYGNTDSKPLTEVLSSFLRKPFMGSIPRTDNSTCSILEFFSSKEGDEKLLENISISSDVFRCRDTWFMTQALRSKDNCNFSTEKLDRITSQFFEQLAANRLFSEALFTLMFLNNDDLVKQKIDSLISRHIQFFTETSNRKALDNFKIPKDIFFKARALHHKYNEQYLAEAENLLDGGLIDEAAKSLSLNVGPELVLRGSRDTKSLITLRNLIQRALSGNVTSARKDLVLFQDYAQFVLDSDTNLTRLERIIRTLPAYYAEQGHLRKISICCSIISNNVALAYLEKHEDKLASDATKKQLLVLPFGEPELQYIKKKSTFPGQHDRSLFYTYSI</sequence>
<evidence type="ECO:0000256" key="5">
    <source>
        <dbReference type="ARBA" id="ARBA00022448"/>
    </source>
</evidence>
<comment type="subcellular location">
    <subcellularLocation>
        <location evidence="1">Nucleus membrane</location>
        <topology evidence="1">Peripheral membrane protein</topology>
        <orientation evidence="1">Cytoplasmic side</orientation>
    </subcellularLocation>
    <subcellularLocation>
        <location evidence="3">Nucleus membrane</location>
        <topology evidence="3">Peripheral membrane protein</topology>
        <orientation evidence="3">Nucleoplasmic side</orientation>
    </subcellularLocation>
    <subcellularLocation>
        <location evidence="2">Nucleus</location>
        <location evidence="2">Nuclear pore complex</location>
    </subcellularLocation>
</comment>
<evidence type="ECO:0000256" key="9">
    <source>
        <dbReference type="ARBA" id="ARBA00022927"/>
    </source>
</evidence>
<dbReference type="PANTHER" id="PTHR23198:SF6">
    <property type="entry name" value="NUCLEAR PORE COMPLEX PROTEIN NUP98-NUP96"/>
    <property type="match status" value="1"/>
</dbReference>
<keyword evidence="11" id="KW-0906">Nuclear pore complex</keyword>
<dbReference type="SUPFAM" id="SSF82215">
    <property type="entry name" value="C-terminal autoproteolytic domain of nucleoporin nup98"/>
    <property type="match status" value="1"/>
</dbReference>
<keyword evidence="6" id="KW-0677">Repeat</keyword>
<dbReference type="Gene3D" id="1.25.40.690">
    <property type="match status" value="1"/>
</dbReference>
<accession>A0A1G4K5T2</accession>
<dbReference type="GO" id="GO:0008139">
    <property type="term" value="F:nuclear localization sequence binding"/>
    <property type="evidence" value="ECO:0007669"/>
    <property type="project" value="TreeGrafter"/>
</dbReference>
<organism evidence="15 16">
    <name type="scientific">Lachancea nothofagi CBS 11611</name>
    <dbReference type="NCBI Taxonomy" id="1266666"/>
    <lineage>
        <taxon>Eukaryota</taxon>
        <taxon>Fungi</taxon>
        <taxon>Dikarya</taxon>
        <taxon>Ascomycota</taxon>
        <taxon>Saccharomycotina</taxon>
        <taxon>Saccharomycetes</taxon>
        <taxon>Saccharomycetales</taxon>
        <taxon>Saccharomycetaceae</taxon>
        <taxon>Lachancea</taxon>
    </lineage>
</organism>
<feature type="compositionally biased region" description="Low complexity" evidence="13">
    <location>
        <begin position="269"/>
        <end position="283"/>
    </location>
</feature>
<dbReference type="GO" id="GO:0006406">
    <property type="term" value="P:mRNA export from nucleus"/>
    <property type="evidence" value="ECO:0007669"/>
    <property type="project" value="UniProtKB-ARBA"/>
</dbReference>
<evidence type="ECO:0000256" key="8">
    <source>
        <dbReference type="ARBA" id="ARBA00022816"/>
    </source>
</evidence>
<keyword evidence="16" id="KW-1185">Reference proteome</keyword>
<evidence type="ECO:0000313" key="16">
    <source>
        <dbReference type="Proteomes" id="UP000189911"/>
    </source>
</evidence>
<dbReference type="GO" id="GO:0017056">
    <property type="term" value="F:structural constituent of nuclear pore"/>
    <property type="evidence" value="ECO:0007669"/>
    <property type="project" value="InterPro"/>
</dbReference>
<dbReference type="FunFam" id="3.30.1610.10:FF:000003">
    <property type="entry name" value="Nucleoporin SONB, putative"/>
    <property type="match status" value="1"/>
</dbReference>
<evidence type="ECO:0000259" key="14">
    <source>
        <dbReference type="PROSITE" id="PS51434"/>
    </source>
</evidence>
<feature type="compositionally biased region" description="Polar residues" evidence="13">
    <location>
        <begin position="70"/>
        <end position="82"/>
    </location>
</feature>
<evidence type="ECO:0000256" key="7">
    <source>
        <dbReference type="ARBA" id="ARBA00022813"/>
    </source>
</evidence>
<feature type="compositionally biased region" description="Polar residues" evidence="13">
    <location>
        <begin position="49"/>
        <end position="61"/>
    </location>
</feature>
<dbReference type="PANTHER" id="PTHR23198">
    <property type="entry name" value="NUCLEOPORIN"/>
    <property type="match status" value="1"/>
</dbReference>
<dbReference type="Gene3D" id="3.30.1610.10">
    <property type="entry name" value="Peptidase S59, nucleoporin"/>
    <property type="match status" value="1"/>
</dbReference>
<keyword evidence="12" id="KW-0539">Nucleus</keyword>
<evidence type="ECO:0000256" key="1">
    <source>
        <dbReference type="ARBA" id="ARBA00004335"/>
    </source>
</evidence>
<keyword evidence="5" id="KW-0813">Transport</keyword>
<dbReference type="GO" id="GO:0031965">
    <property type="term" value="C:nuclear membrane"/>
    <property type="evidence" value="ECO:0007669"/>
    <property type="project" value="UniProtKB-SubCell"/>
</dbReference>
<evidence type="ECO:0000256" key="4">
    <source>
        <dbReference type="ARBA" id="ARBA00008926"/>
    </source>
</evidence>
<dbReference type="InterPro" id="IPR036903">
    <property type="entry name" value="Nup98_auto-Pept-S59_dom_sf"/>
</dbReference>
<reference evidence="16" key="1">
    <citation type="submission" date="2016-03" db="EMBL/GenBank/DDBJ databases">
        <authorList>
            <person name="Devillers Hugo."/>
        </authorList>
    </citation>
    <scope>NUCLEOTIDE SEQUENCE [LARGE SCALE GENOMIC DNA]</scope>
</reference>
<dbReference type="PROSITE" id="PS51434">
    <property type="entry name" value="NUP_C"/>
    <property type="match status" value="1"/>
</dbReference>
<proteinExistence type="inferred from homology"/>
<keyword evidence="7" id="KW-0068">Autocatalytic cleavage</keyword>
<dbReference type="GO" id="GO:0006606">
    <property type="term" value="P:protein import into nucleus"/>
    <property type="evidence" value="ECO:0007669"/>
    <property type="project" value="UniProtKB-ARBA"/>
</dbReference>